<feature type="transmembrane region" description="Helical" evidence="2">
    <location>
        <begin position="537"/>
        <end position="557"/>
    </location>
</feature>
<sequence length="925" mass="98925">MALLPENNWEKHLENLPSYKEYIKLDNEDIKDYSDDFCVKKLESTKEEDIALCNKVSKHLKRLSGLPDNERKHGCYYFQYWLYDQISKKYSADNKINNKQVSDKLFDLVATTILKSPNLEPCRCYESGTPSVWKEEKDLHDYFKNYEDINCTNSDKTTCKKYVSYVTYIDKLFQNKEFICCDDEDVEPVCERYIKCEYDTRPEELLPKLQKELKALEAKPAEAPKVDVGVVGPGERAGSGVVGNGKAGQGAAETGSIGNKGAETGDTGNRVAGPGDKGSKETRPGDLGSKAPGTADAGGKAPGTTDLVSKAEGPGDPGSKAAGPEVQGSKEAGPEVLGSQVAGNKAEGSAGTGSEQKGPEGTEGDVAKPAPVKPAPAKPVAAKPVTTVLGGTESGEGTPEALKPAAETPVPAKPVAAKPALAETTQLPPAPPPPPEPKETVDEPGVPKVAVDEEEPEETAAEGELAEEEAPEPLDGVTSVTLEDAATFSPPSIEGSGEAVHAAPYYTPDRAGDMVPLTNSEATSTLGTTHEELDSNFFRNVIMAIAVLGTIFFLFYYNRLFQKKEDNCCDEDDLWDPLCEPYINCNNKYRPDGLLTKLQTELKALDAKVKEVPKAVGGEDAPGAVVENKAAGSDGPGSEKKAPGIAGAEEAKQLPAKPVAAKPVGEDPPAAEPLAAKPAAAESGGLPPEVAKPPATVSGGTESGGGKPAEVKPEVVKQETVGPAEQEAPPPPPAPRETVQQQPAPLEPKESLDEEEVAEVAEDGVEEVDEVAEEGEPGQLEGEAAVILQDTATFSAPSLEDSGAAVHAAPYYSAELAGNGAPLTNVDAHSTLGTTHEELDSNFFRNVIMAIAVLGTIFFLFYYNRSSRLESSLRKKKKKKGKIFEHNYYEEYEKELEMYGSEETFLDSETDRLYLNYHPDQDTYY</sequence>
<dbReference type="Proteomes" id="UP000053776">
    <property type="component" value="Unassembled WGS sequence"/>
</dbReference>
<gene>
    <name evidence="3" type="ORF">PVMG_06255</name>
</gene>
<keyword evidence="2" id="KW-0472">Membrane</keyword>
<feature type="compositionally biased region" description="Acidic residues" evidence="1">
    <location>
        <begin position="752"/>
        <end position="762"/>
    </location>
</feature>
<dbReference type="InterPro" id="IPR008780">
    <property type="entry name" value="Plasmodium_Vir"/>
</dbReference>
<proteinExistence type="predicted"/>
<evidence type="ECO:0000313" key="4">
    <source>
        <dbReference type="Proteomes" id="UP000053776"/>
    </source>
</evidence>
<feature type="compositionally biased region" description="Acidic residues" evidence="1">
    <location>
        <begin position="452"/>
        <end position="472"/>
    </location>
</feature>
<dbReference type="Pfam" id="PF05795">
    <property type="entry name" value="Plasmodium_Vir"/>
    <property type="match status" value="2"/>
</dbReference>
<feature type="compositionally biased region" description="Gly residues" evidence="1">
    <location>
        <begin position="231"/>
        <end position="248"/>
    </location>
</feature>
<accession>A0A0J9TCV8</accession>
<dbReference type="EMBL" id="KQ235067">
    <property type="protein sequence ID" value="KMZ92502.1"/>
    <property type="molecule type" value="Genomic_DNA"/>
</dbReference>
<evidence type="ECO:0000313" key="3">
    <source>
        <dbReference type="EMBL" id="KMZ92502.1"/>
    </source>
</evidence>
<evidence type="ECO:0000256" key="1">
    <source>
        <dbReference type="SAM" id="MobiDB-lite"/>
    </source>
</evidence>
<feature type="transmembrane region" description="Helical" evidence="2">
    <location>
        <begin position="843"/>
        <end position="863"/>
    </location>
</feature>
<name>A0A0J9TCV8_PLAVI</name>
<keyword evidence="2" id="KW-0812">Transmembrane</keyword>
<reference evidence="3 4" key="1">
    <citation type="submission" date="2011-08" db="EMBL/GenBank/DDBJ databases">
        <title>The Genome Sequence of Plasmodium vivax Mauritania I.</title>
        <authorList>
            <consortium name="The Broad Institute Genome Sequencing Platform"/>
            <consortium name="The Broad Institute Genome Sequencing Center for Infectious Disease"/>
            <person name="Neafsey D."/>
            <person name="Carlton J."/>
            <person name="Barnwell J."/>
            <person name="Collins W."/>
            <person name="Escalante A."/>
            <person name="Mullikin J."/>
            <person name="Saul A."/>
            <person name="Guigo R."/>
            <person name="Camara F."/>
            <person name="Young S.K."/>
            <person name="Zeng Q."/>
            <person name="Gargeya S."/>
            <person name="Fitzgerald M."/>
            <person name="Haas B."/>
            <person name="Abouelleil A."/>
            <person name="Alvarado L."/>
            <person name="Arachchi H.M."/>
            <person name="Berlin A."/>
            <person name="Brown A."/>
            <person name="Chapman S.B."/>
            <person name="Chen Z."/>
            <person name="Dunbar C."/>
            <person name="Freedman E."/>
            <person name="Gearin G."/>
            <person name="Gellesch M."/>
            <person name="Goldberg J."/>
            <person name="Griggs A."/>
            <person name="Gujja S."/>
            <person name="Heiman D."/>
            <person name="Howarth C."/>
            <person name="Larson L."/>
            <person name="Lui A."/>
            <person name="MacDonald P.J.P."/>
            <person name="Montmayeur A."/>
            <person name="Murphy C."/>
            <person name="Neiman D."/>
            <person name="Pearson M."/>
            <person name="Priest M."/>
            <person name="Roberts A."/>
            <person name="Saif S."/>
            <person name="Shea T."/>
            <person name="Shenoy N."/>
            <person name="Sisk P."/>
            <person name="Stolte C."/>
            <person name="Sykes S."/>
            <person name="Wortman J."/>
            <person name="Nusbaum C."/>
            <person name="Birren B."/>
        </authorList>
    </citation>
    <scope>NUCLEOTIDE SEQUENCE [LARGE SCALE GENOMIC DNA]</scope>
    <source>
        <strain evidence="3 4">Mauritania I</strain>
    </source>
</reference>
<keyword evidence="2" id="KW-1133">Transmembrane helix</keyword>
<feature type="region of interest" description="Disordered" evidence="1">
    <location>
        <begin position="227"/>
        <end position="474"/>
    </location>
</feature>
<feature type="region of interest" description="Disordered" evidence="1">
    <location>
        <begin position="614"/>
        <end position="762"/>
    </location>
</feature>
<feature type="compositionally biased region" description="Low complexity" evidence="1">
    <location>
        <begin position="404"/>
        <end position="427"/>
    </location>
</feature>
<evidence type="ECO:0000256" key="2">
    <source>
        <dbReference type="SAM" id="Phobius"/>
    </source>
</evidence>
<protein>
    <submittedName>
        <fullName evidence="3">Uncharacterized protein</fullName>
    </submittedName>
</protein>
<dbReference type="AlphaFoldDB" id="A0A0J9TCV8"/>
<organism evidence="3 4">
    <name type="scientific">Plasmodium vivax Mauritania I</name>
    <dbReference type="NCBI Taxonomy" id="1035515"/>
    <lineage>
        <taxon>Eukaryota</taxon>
        <taxon>Sar</taxon>
        <taxon>Alveolata</taxon>
        <taxon>Apicomplexa</taxon>
        <taxon>Aconoidasida</taxon>
        <taxon>Haemosporida</taxon>
        <taxon>Plasmodiidae</taxon>
        <taxon>Plasmodium</taxon>
        <taxon>Plasmodium (Plasmodium)</taxon>
    </lineage>
</organism>
<dbReference type="OrthoDB" id="10431892at2759"/>
<feature type="compositionally biased region" description="Low complexity" evidence="1">
    <location>
        <begin position="672"/>
        <end position="681"/>
    </location>
</feature>